<feature type="region of interest" description="Disordered" evidence="2">
    <location>
        <begin position="119"/>
        <end position="179"/>
    </location>
</feature>
<feature type="region of interest" description="Disordered" evidence="2">
    <location>
        <begin position="41"/>
        <end position="71"/>
    </location>
</feature>
<feature type="region of interest" description="Disordered" evidence="2">
    <location>
        <begin position="193"/>
        <end position="214"/>
    </location>
</feature>
<dbReference type="PROSITE" id="PS50088">
    <property type="entry name" value="ANK_REPEAT"/>
    <property type="match status" value="1"/>
</dbReference>
<dbReference type="SUPFAM" id="SSF48403">
    <property type="entry name" value="Ankyrin repeat"/>
    <property type="match status" value="1"/>
</dbReference>
<dbReference type="Proteomes" id="UP001159641">
    <property type="component" value="Unassembled WGS sequence"/>
</dbReference>
<gene>
    <name evidence="3" type="ORF">J1605_011304</name>
</gene>
<evidence type="ECO:0000313" key="3">
    <source>
        <dbReference type="EMBL" id="KAJ8781320.1"/>
    </source>
</evidence>
<dbReference type="EMBL" id="JAIQCJ010002147">
    <property type="protein sequence ID" value="KAJ8781320.1"/>
    <property type="molecule type" value="Genomic_DNA"/>
</dbReference>
<organism evidence="3 4">
    <name type="scientific">Eschrichtius robustus</name>
    <name type="common">California gray whale</name>
    <name type="synonym">Eschrichtius gibbosus</name>
    <dbReference type="NCBI Taxonomy" id="9764"/>
    <lineage>
        <taxon>Eukaryota</taxon>
        <taxon>Metazoa</taxon>
        <taxon>Chordata</taxon>
        <taxon>Craniata</taxon>
        <taxon>Vertebrata</taxon>
        <taxon>Euteleostomi</taxon>
        <taxon>Mammalia</taxon>
        <taxon>Eutheria</taxon>
        <taxon>Laurasiatheria</taxon>
        <taxon>Artiodactyla</taxon>
        <taxon>Whippomorpha</taxon>
        <taxon>Cetacea</taxon>
        <taxon>Mysticeti</taxon>
        <taxon>Eschrichtiidae</taxon>
        <taxon>Eschrichtius</taxon>
    </lineage>
</organism>
<evidence type="ECO:0000256" key="2">
    <source>
        <dbReference type="SAM" id="MobiDB-lite"/>
    </source>
</evidence>
<dbReference type="InterPro" id="IPR036770">
    <property type="entry name" value="Ankyrin_rpt-contain_sf"/>
</dbReference>
<dbReference type="Gene3D" id="1.25.40.20">
    <property type="entry name" value="Ankyrin repeat-containing domain"/>
    <property type="match status" value="1"/>
</dbReference>
<name>A0AB34GSA0_ESCRO</name>
<proteinExistence type="predicted"/>
<dbReference type="GO" id="GO:0000922">
    <property type="term" value="C:spindle pole"/>
    <property type="evidence" value="ECO:0007669"/>
    <property type="project" value="TreeGrafter"/>
</dbReference>
<evidence type="ECO:0000256" key="1">
    <source>
        <dbReference type="PROSITE-ProRule" id="PRU00023"/>
    </source>
</evidence>
<sequence>MPLPPQPETRPITRGLQLLAAKIPCPTTILRQCASTGQATVKGPASSCPSPSHCGHNRPSSLHHRPSQGKHWEIRCRGKKVVRTLNQFYNHKQKLRVFQCGVCAMSSLQDDWAAGVGWQAGRRRGRGGERDRPRDPRPRAPARPPERELEPRRAGGTPRAAAPLRGRPHAAGGAGVGQLRRLGGPAAQVGLGAGVRASGRGKPLGPPGAAGRGAAGVGRVRLASCKVPGALDDGRVPIALPRSAPWPGLQKGLRARGGLARAGPAGRRCPAHSRLPPRACSSSVSLAEVWDQRAIGRYHELFAASLGNLEWLRFCLNRHRGEIPADDKGFTAIHFAAQSGRLACLQVLVEEYKFPADLPTNDGQTPLHLVIHSDNKTMALPCIHYLIKQGAALNT</sequence>
<accession>A0AB34GSA0</accession>
<dbReference type="Pfam" id="PF12796">
    <property type="entry name" value="Ank_2"/>
    <property type="match status" value="1"/>
</dbReference>
<protein>
    <submittedName>
        <fullName evidence="3">Uncharacterized protein</fullName>
    </submittedName>
</protein>
<feature type="repeat" description="ANK" evidence="1">
    <location>
        <begin position="362"/>
        <end position="395"/>
    </location>
</feature>
<evidence type="ECO:0000313" key="4">
    <source>
        <dbReference type="Proteomes" id="UP001159641"/>
    </source>
</evidence>
<dbReference type="PROSITE" id="PS50297">
    <property type="entry name" value="ANK_REP_REGION"/>
    <property type="match status" value="1"/>
</dbReference>
<feature type="compositionally biased region" description="Low complexity" evidence="2">
    <location>
        <begin position="154"/>
        <end position="171"/>
    </location>
</feature>
<dbReference type="GO" id="GO:0007080">
    <property type="term" value="P:mitotic metaphase chromosome alignment"/>
    <property type="evidence" value="ECO:0007669"/>
    <property type="project" value="TreeGrafter"/>
</dbReference>
<dbReference type="GO" id="GO:0060236">
    <property type="term" value="P:regulation of mitotic spindle organization"/>
    <property type="evidence" value="ECO:0007669"/>
    <property type="project" value="TreeGrafter"/>
</dbReference>
<reference evidence="3 4" key="1">
    <citation type="submission" date="2022-11" db="EMBL/GenBank/DDBJ databases">
        <title>Whole genome sequence of Eschrichtius robustus ER-17-0199.</title>
        <authorList>
            <person name="Bruniche-Olsen A."/>
            <person name="Black A.N."/>
            <person name="Fields C.J."/>
            <person name="Walden K."/>
            <person name="Dewoody J.A."/>
        </authorList>
    </citation>
    <scope>NUCLEOTIDE SEQUENCE [LARGE SCALE GENOMIC DNA]</scope>
    <source>
        <strain evidence="3">ER-17-0199</strain>
        <tissue evidence="3">Blubber</tissue>
    </source>
</reference>
<dbReference type="PANTHER" id="PTHR24160:SF1">
    <property type="entry name" value="ANKYRIN REPEAT DOMAIN-CONTAINING PROTEIN 53"/>
    <property type="match status" value="1"/>
</dbReference>
<dbReference type="GO" id="GO:0031116">
    <property type="term" value="P:positive regulation of microtubule polymerization"/>
    <property type="evidence" value="ECO:0007669"/>
    <property type="project" value="TreeGrafter"/>
</dbReference>
<comment type="caution">
    <text evidence="3">The sequence shown here is derived from an EMBL/GenBank/DDBJ whole genome shotgun (WGS) entry which is preliminary data.</text>
</comment>
<dbReference type="PANTHER" id="PTHR24160">
    <property type="entry name" value="ANKYRIN REPEAT DOMAIN-CONTAINING PROTEIN 53"/>
    <property type="match status" value="1"/>
</dbReference>
<dbReference type="SMART" id="SM00248">
    <property type="entry name" value="ANK"/>
    <property type="match status" value="2"/>
</dbReference>
<keyword evidence="4" id="KW-1185">Reference proteome</keyword>
<feature type="compositionally biased region" description="Basic and acidic residues" evidence="2">
    <location>
        <begin position="126"/>
        <end position="153"/>
    </location>
</feature>
<dbReference type="GO" id="GO:1902412">
    <property type="term" value="P:regulation of mitotic cytokinesis"/>
    <property type="evidence" value="ECO:0007669"/>
    <property type="project" value="InterPro"/>
</dbReference>
<dbReference type="InterPro" id="IPR002110">
    <property type="entry name" value="Ankyrin_rpt"/>
</dbReference>
<dbReference type="AlphaFoldDB" id="A0AB34GSA0"/>
<keyword evidence="1" id="KW-0040">ANK repeat</keyword>
<dbReference type="InterPro" id="IPR042335">
    <property type="entry name" value="ANKRD53"/>
</dbReference>